<evidence type="ECO:0000256" key="5">
    <source>
        <dbReference type="ARBA" id="ARBA00022989"/>
    </source>
</evidence>
<accession>A0A2I0WAJ5</accession>
<comment type="subcellular location">
    <subcellularLocation>
        <location evidence="1">Golgi apparatus membrane</location>
        <topology evidence="1">Single-pass type II membrane protein</topology>
    </subcellularLocation>
</comment>
<organism evidence="10 11">
    <name type="scientific">Dendrobium catenatum</name>
    <dbReference type="NCBI Taxonomy" id="906689"/>
    <lineage>
        <taxon>Eukaryota</taxon>
        <taxon>Viridiplantae</taxon>
        <taxon>Streptophyta</taxon>
        <taxon>Embryophyta</taxon>
        <taxon>Tracheophyta</taxon>
        <taxon>Spermatophyta</taxon>
        <taxon>Magnoliopsida</taxon>
        <taxon>Liliopsida</taxon>
        <taxon>Asparagales</taxon>
        <taxon>Orchidaceae</taxon>
        <taxon>Epidendroideae</taxon>
        <taxon>Malaxideae</taxon>
        <taxon>Dendrobiinae</taxon>
        <taxon>Dendrobium</taxon>
    </lineage>
</organism>
<evidence type="ECO:0000259" key="8">
    <source>
        <dbReference type="Pfam" id="PF13839"/>
    </source>
</evidence>
<evidence type="ECO:0000256" key="7">
    <source>
        <dbReference type="ARBA" id="ARBA00023136"/>
    </source>
</evidence>
<protein>
    <submittedName>
        <fullName evidence="10">Uncharacterized protein</fullName>
    </submittedName>
</protein>
<keyword evidence="4" id="KW-0735">Signal-anchor</keyword>
<dbReference type="PANTHER" id="PTHR32285">
    <property type="entry name" value="PROTEIN TRICHOME BIREFRINGENCE-LIKE 9-RELATED"/>
    <property type="match status" value="1"/>
</dbReference>
<evidence type="ECO:0000256" key="3">
    <source>
        <dbReference type="ARBA" id="ARBA00022692"/>
    </source>
</evidence>
<proteinExistence type="inferred from homology"/>
<dbReference type="InterPro" id="IPR025846">
    <property type="entry name" value="TBL_N"/>
</dbReference>
<comment type="similarity">
    <text evidence="2">Belongs to the PC-esterase family. TBL subfamily.</text>
</comment>
<evidence type="ECO:0000256" key="1">
    <source>
        <dbReference type="ARBA" id="ARBA00004323"/>
    </source>
</evidence>
<feature type="domain" description="Trichome birefringence-like C-terminal" evidence="8">
    <location>
        <begin position="126"/>
        <end position="265"/>
    </location>
</feature>
<dbReference type="GO" id="GO:1990538">
    <property type="term" value="F:xylan O-acetyltransferase activity"/>
    <property type="evidence" value="ECO:0007669"/>
    <property type="project" value="UniProtKB-ARBA"/>
</dbReference>
<gene>
    <name evidence="10" type="ORF">MA16_Dca010251</name>
</gene>
<keyword evidence="3" id="KW-0812">Transmembrane</keyword>
<keyword evidence="6" id="KW-0333">Golgi apparatus</keyword>
<evidence type="ECO:0000313" key="10">
    <source>
        <dbReference type="EMBL" id="PKU72681.1"/>
    </source>
</evidence>
<name>A0A2I0WAJ5_9ASPA</name>
<dbReference type="Proteomes" id="UP000233837">
    <property type="component" value="Unassembled WGS sequence"/>
</dbReference>
<dbReference type="AlphaFoldDB" id="A0A2I0WAJ5"/>
<sequence length="269" mass="31108">MVSEGCNMFNGSWIVDESYPLYDSENCPFIRKEFDCVKYGRPDREYLRYRWQPDGECVLPAFDGMEMMRLWRGKKVLFVGDSLSLNMYNSMLCLLYAAAPYGRLNYVDNGVLFEVLSLSLFFSLSFWDYIQDGDLIVKDMDRTLAFSKALTTWANWVRATIDPYDKKVFYQGVSPSHYHGSDWGKSFSKSCSGESEPLDGSKYRYQQSPQEAIVKEIIPREIVTLLDITFLSELRKDAHPSKYSGDCSHWCLAGLPDTWNLLLYAFLIQ</sequence>
<keyword evidence="11" id="KW-1185">Reference proteome</keyword>
<reference evidence="10 11" key="1">
    <citation type="journal article" date="2016" name="Sci. Rep.">
        <title>The Dendrobium catenatum Lindl. genome sequence provides insights into polysaccharide synthase, floral development and adaptive evolution.</title>
        <authorList>
            <person name="Zhang G.Q."/>
            <person name="Xu Q."/>
            <person name="Bian C."/>
            <person name="Tsai W.C."/>
            <person name="Yeh C.M."/>
            <person name="Liu K.W."/>
            <person name="Yoshida K."/>
            <person name="Zhang L.S."/>
            <person name="Chang S.B."/>
            <person name="Chen F."/>
            <person name="Shi Y."/>
            <person name="Su Y.Y."/>
            <person name="Zhang Y.Q."/>
            <person name="Chen L.J."/>
            <person name="Yin Y."/>
            <person name="Lin M."/>
            <person name="Huang H."/>
            <person name="Deng H."/>
            <person name="Wang Z.W."/>
            <person name="Zhu S.L."/>
            <person name="Zhao X."/>
            <person name="Deng C."/>
            <person name="Niu S.C."/>
            <person name="Huang J."/>
            <person name="Wang M."/>
            <person name="Liu G.H."/>
            <person name="Yang H.J."/>
            <person name="Xiao X.J."/>
            <person name="Hsiao Y.Y."/>
            <person name="Wu W.L."/>
            <person name="Chen Y.Y."/>
            <person name="Mitsuda N."/>
            <person name="Ohme-Takagi M."/>
            <person name="Luo Y.B."/>
            <person name="Van de Peer Y."/>
            <person name="Liu Z.J."/>
        </authorList>
    </citation>
    <scope>NUCLEOTIDE SEQUENCE [LARGE SCALE GENOMIC DNA]</scope>
    <source>
        <tissue evidence="10">The whole plant</tissue>
    </source>
</reference>
<evidence type="ECO:0000313" key="11">
    <source>
        <dbReference type="Proteomes" id="UP000233837"/>
    </source>
</evidence>
<reference evidence="10 11" key="2">
    <citation type="journal article" date="2017" name="Nature">
        <title>The Apostasia genome and the evolution of orchids.</title>
        <authorList>
            <person name="Zhang G.Q."/>
            <person name="Liu K.W."/>
            <person name="Li Z."/>
            <person name="Lohaus R."/>
            <person name="Hsiao Y.Y."/>
            <person name="Niu S.C."/>
            <person name="Wang J.Y."/>
            <person name="Lin Y.C."/>
            <person name="Xu Q."/>
            <person name="Chen L.J."/>
            <person name="Yoshida K."/>
            <person name="Fujiwara S."/>
            <person name="Wang Z.W."/>
            <person name="Zhang Y.Q."/>
            <person name="Mitsuda N."/>
            <person name="Wang M."/>
            <person name="Liu G.H."/>
            <person name="Pecoraro L."/>
            <person name="Huang H.X."/>
            <person name="Xiao X.J."/>
            <person name="Lin M."/>
            <person name="Wu X.Y."/>
            <person name="Wu W.L."/>
            <person name="Chen Y.Y."/>
            <person name="Chang S.B."/>
            <person name="Sakamoto S."/>
            <person name="Ohme-Takagi M."/>
            <person name="Yagi M."/>
            <person name="Zeng S.J."/>
            <person name="Shen C.Y."/>
            <person name="Yeh C.M."/>
            <person name="Luo Y.B."/>
            <person name="Tsai W.C."/>
            <person name="Van de Peer Y."/>
            <person name="Liu Z.J."/>
        </authorList>
    </citation>
    <scope>NUCLEOTIDE SEQUENCE [LARGE SCALE GENOMIC DNA]</scope>
    <source>
        <tissue evidence="10">The whole plant</tissue>
    </source>
</reference>
<keyword evidence="7" id="KW-0472">Membrane</keyword>
<feature type="domain" description="Trichome birefringence-like N-terminal" evidence="9">
    <location>
        <begin position="5"/>
        <end position="55"/>
    </location>
</feature>
<dbReference type="EMBL" id="KZ502814">
    <property type="protein sequence ID" value="PKU72681.1"/>
    <property type="molecule type" value="Genomic_DNA"/>
</dbReference>
<keyword evidence="5" id="KW-1133">Transmembrane helix</keyword>
<dbReference type="PANTHER" id="PTHR32285:SF177">
    <property type="entry name" value="OS01G0217000 PROTEIN"/>
    <property type="match status" value="1"/>
</dbReference>
<feature type="domain" description="Trichome birefringence-like C-terminal" evidence="8">
    <location>
        <begin position="59"/>
        <end position="106"/>
    </location>
</feature>
<evidence type="ECO:0000256" key="4">
    <source>
        <dbReference type="ARBA" id="ARBA00022968"/>
    </source>
</evidence>
<evidence type="ECO:0000256" key="6">
    <source>
        <dbReference type="ARBA" id="ARBA00023034"/>
    </source>
</evidence>
<evidence type="ECO:0000259" key="9">
    <source>
        <dbReference type="Pfam" id="PF14416"/>
    </source>
</evidence>
<dbReference type="Pfam" id="PF14416">
    <property type="entry name" value="PMR5N"/>
    <property type="match status" value="1"/>
</dbReference>
<dbReference type="InterPro" id="IPR026057">
    <property type="entry name" value="TBL_C"/>
</dbReference>
<evidence type="ECO:0000256" key="2">
    <source>
        <dbReference type="ARBA" id="ARBA00007727"/>
    </source>
</evidence>
<dbReference type="GO" id="GO:0000139">
    <property type="term" value="C:Golgi membrane"/>
    <property type="evidence" value="ECO:0007669"/>
    <property type="project" value="UniProtKB-SubCell"/>
</dbReference>
<dbReference type="Pfam" id="PF13839">
    <property type="entry name" value="PC-Esterase"/>
    <property type="match status" value="2"/>
</dbReference>
<dbReference type="InterPro" id="IPR029962">
    <property type="entry name" value="TBL"/>
</dbReference>